<dbReference type="InterPro" id="IPR051045">
    <property type="entry name" value="TonB-dependent_transducer"/>
</dbReference>
<keyword evidence="9" id="KW-0472">Membrane</keyword>
<dbReference type="PROSITE" id="PS52015">
    <property type="entry name" value="TONB_CTD"/>
    <property type="match status" value="1"/>
</dbReference>
<comment type="subcellular location">
    <subcellularLocation>
        <location evidence="1">Cell inner membrane</location>
        <topology evidence="1">Single-pass membrane protein</topology>
        <orientation evidence="1">Periplasmic side</orientation>
    </subcellularLocation>
</comment>
<dbReference type="InterPro" id="IPR006260">
    <property type="entry name" value="TonB/TolA_C"/>
</dbReference>
<dbReference type="InterPro" id="IPR003538">
    <property type="entry name" value="TonB"/>
</dbReference>
<evidence type="ECO:0000256" key="2">
    <source>
        <dbReference type="ARBA" id="ARBA00006555"/>
    </source>
</evidence>
<protein>
    <submittedName>
        <fullName evidence="13">Energy transducer TonB</fullName>
    </submittedName>
</protein>
<evidence type="ECO:0000256" key="7">
    <source>
        <dbReference type="ARBA" id="ARBA00022927"/>
    </source>
</evidence>
<gene>
    <name evidence="13" type="ORF">LZZ85_02560</name>
</gene>
<keyword evidence="11" id="KW-0732">Signal</keyword>
<comment type="caution">
    <text evidence="13">The sequence shown here is derived from an EMBL/GenBank/DDBJ whole genome shotgun (WGS) entry which is preliminary data.</text>
</comment>
<evidence type="ECO:0000313" key="13">
    <source>
        <dbReference type="EMBL" id="MCG2613137.1"/>
    </source>
</evidence>
<evidence type="ECO:0000256" key="9">
    <source>
        <dbReference type="ARBA" id="ARBA00023136"/>
    </source>
</evidence>
<dbReference type="Proteomes" id="UP001165367">
    <property type="component" value="Unassembled WGS sequence"/>
</dbReference>
<dbReference type="EMBL" id="JAKLTR010000001">
    <property type="protein sequence ID" value="MCG2613137.1"/>
    <property type="molecule type" value="Genomic_DNA"/>
</dbReference>
<dbReference type="RefSeq" id="WP_237868362.1">
    <property type="nucleotide sequence ID" value="NZ_JAKLTR010000001.1"/>
</dbReference>
<evidence type="ECO:0000256" key="6">
    <source>
        <dbReference type="ARBA" id="ARBA00022692"/>
    </source>
</evidence>
<evidence type="ECO:0000313" key="14">
    <source>
        <dbReference type="Proteomes" id="UP001165367"/>
    </source>
</evidence>
<keyword evidence="8" id="KW-1133">Transmembrane helix</keyword>
<dbReference type="InterPro" id="IPR037682">
    <property type="entry name" value="TonB_C"/>
</dbReference>
<dbReference type="Pfam" id="PF03544">
    <property type="entry name" value="TonB_C"/>
    <property type="match status" value="1"/>
</dbReference>
<dbReference type="PROSITE" id="PS51257">
    <property type="entry name" value="PROKAR_LIPOPROTEIN"/>
    <property type="match status" value="1"/>
</dbReference>
<dbReference type="PRINTS" id="PR01374">
    <property type="entry name" value="TONBPROTEIN"/>
</dbReference>
<proteinExistence type="inferred from homology"/>
<evidence type="ECO:0000256" key="5">
    <source>
        <dbReference type="ARBA" id="ARBA00022519"/>
    </source>
</evidence>
<keyword evidence="6" id="KW-0812">Transmembrane</keyword>
<dbReference type="Gene3D" id="3.30.1150.10">
    <property type="match status" value="1"/>
</dbReference>
<organism evidence="13 14">
    <name type="scientific">Terrimonas ginsenosidimutans</name>
    <dbReference type="NCBI Taxonomy" id="2908004"/>
    <lineage>
        <taxon>Bacteria</taxon>
        <taxon>Pseudomonadati</taxon>
        <taxon>Bacteroidota</taxon>
        <taxon>Chitinophagia</taxon>
        <taxon>Chitinophagales</taxon>
        <taxon>Chitinophagaceae</taxon>
        <taxon>Terrimonas</taxon>
    </lineage>
</organism>
<accession>A0ABS9KLC8</accession>
<keyword evidence="7" id="KW-0653">Protein transport</keyword>
<keyword evidence="14" id="KW-1185">Reference proteome</keyword>
<dbReference type="NCBIfam" id="TIGR01352">
    <property type="entry name" value="tonB_Cterm"/>
    <property type="match status" value="1"/>
</dbReference>
<evidence type="ECO:0000256" key="11">
    <source>
        <dbReference type="SAM" id="SignalP"/>
    </source>
</evidence>
<dbReference type="PANTHER" id="PTHR33446">
    <property type="entry name" value="PROTEIN TONB-RELATED"/>
    <property type="match status" value="1"/>
</dbReference>
<feature type="chain" id="PRO_5046662138" evidence="11">
    <location>
        <begin position="26"/>
        <end position="199"/>
    </location>
</feature>
<dbReference type="SUPFAM" id="SSF74653">
    <property type="entry name" value="TolA/TonB C-terminal domain"/>
    <property type="match status" value="1"/>
</dbReference>
<sequence length="199" mass="21186">MKINQLRTAVQGMATVFGFSLLMVACNNSDESANNSTTANSESAAKDSMDKATGSGATTPSGSTTVAAKKKGRASAAAMAAEDEKVKIEKDKMGIYTRAEVAPTYAGGYPNIESYIQDNIEYPQNAIDNTIEGTVQVQFAVDENGKVTNVSTVGNKLGYGLEEEAIKVVSNMPKWTPGKVKGKAVKTWRTLPITYQLES</sequence>
<evidence type="ECO:0000256" key="10">
    <source>
        <dbReference type="SAM" id="MobiDB-lite"/>
    </source>
</evidence>
<evidence type="ECO:0000256" key="3">
    <source>
        <dbReference type="ARBA" id="ARBA00022448"/>
    </source>
</evidence>
<feature type="region of interest" description="Disordered" evidence="10">
    <location>
        <begin position="30"/>
        <end position="70"/>
    </location>
</feature>
<feature type="domain" description="TonB C-terminal" evidence="12">
    <location>
        <begin position="107"/>
        <end position="199"/>
    </location>
</feature>
<evidence type="ECO:0000256" key="1">
    <source>
        <dbReference type="ARBA" id="ARBA00004383"/>
    </source>
</evidence>
<keyword evidence="3" id="KW-0813">Transport</keyword>
<dbReference type="PANTHER" id="PTHR33446:SF2">
    <property type="entry name" value="PROTEIN TONB"/>
    <property type="match status" value="1"/>
</dbReference>
<feature type="compositionally biased region" description="Low complexity" evidence="10">
    <location>
        <begin position="30"/>
        <end position="43"/>
    </location>
</feature>
<evidence type="ECO:0000256" key="8">
    <source>
        <dbReference type="ARBA" id="ARBA00022989"/>
    </source>
</evidence>
<evidence type="ECO:0000256" key="4">
    <source>
        <dbReference type="ARBA" id="ARBA00022475"/>
    </source>
</evidence>
<evidence type="ECO:0000259" key="12">
    <source>
        <dbReference type="PROSITE" id="PS52015"/>
    </source>
</evidence>
<keyword evidence="5" id="KW-0997">Cell inner membrane</keyword>
<reference evidence="13" key="1">
    <citation type="submission" date="2022-01" db="EMBL/GenBank/DDBJ databases">
        <authorList>
            <person name="Jo J.-H."/>
            <person name="Im W.-T."/>
        </authorList>
    </citation>
    <scope>NUCLEOTIDE SEQUENCE</scope>
    <source>
        <strain evidence="13">NA20</strain>
    </source>
</reference>
<name>A0ABS9KLC8_9BACT</name>
<feature type="signal peptide" evidence="11">
    <location>
        <begin position="1"/>
        <end position="25"/>
    </location>
</feature>
<comment type="similarity">
    <text evidence="2">Belongs to the TonB family.</text>
</comment>
<keyword evidence="4" id="KW-1003">Cell membrane</keyword>
<feature type="compositionally biased region" description="Low complexity" evidence="10">
    <location>
        <begin position="52"/>
        <end position="67"/>
    </location>
</feature>